<gene>
    <name evidence="4" type="ORF">RM544_05295</name>
</gene>
<evidence type="ECO:0000313" key="5">
    <source>
        <dbReference type="Proteomes" id="UP001249020"/>
    </source>
</evidence>
<comment type="similarity">
    <text evidence="1">Belongs to the YciI family.</text>
</comment>
<dbReference type="InterPro" id="IPR011008">
    <property type="entry name" value="Dimeric_a/b-barrel"/>
</dbReference>
<name>A0AAW8QXR4_9ALTE</name>
<accession>A0AAW8QXR4</accession>
<dbReference type="Pfam" id="PF03795">
    <property type="entry name" value="YCII"/>
    <property type="match status" value="1"/>
</dbReference>
<protein>
    <submittedName>
        <fullName evidence="4">YciI family protein</fullName>
    </submittedName>
</protein>
<evidence type="ECO:0000256" key="2">
    <source>
        <dbReference type="SAM" id="SignalP"/>
    </source>
</evidence>
<sequence length="151" mass="17045">MKNRLKKMYYVLMLSLCMSVNSYAEYDEELAASVGADDYGMKSYVMVLLVTGDKTVEDKAERDKAFAGHFANMSQLAEEKKLVVAGPFVEARPKRGLFIFNTDSLETAETWVKTDPAVKAGIFNYELYKIYSSAALMLVNEQHKKLQKTAM</sequence>
<evidence type="ECO:0000256" key="1">
    <source>
        <dbReference type="ARBA" id="ARBA00007689"/>
    </source>
</evidence>
<dbReference type="EMBL" id="JAVRIE010000002">
    <property type="protein sequence ID" value="MDT0581943.1"/>
    <property type="molecule type" value="Genomic_DNA"/>
</dbReference>
<proteinExistence type="inferred from homology"/>
<feature type="chain" id="PRO_5043857981" evidence="2">
    <location>
        <begin position="25"/>
        <end position="151"/>
    </location>
</feature>
<dbReference type="InterPro" id="IPR005545">
    <property type="entry name" value="YCII"/>
</dbReference>
<keyword evidence="2" id="KW-0732">Signal</keyword>
<evidence type="ECO:0000313" key="4">
    <source>
        <dbReference type="EMBL" id="MDT0581943.1"/>
    </source>
</evidence>
<dbReference type="SUPFAM" id="SSF54909">
    <property type="entry name" value="Dimeric alpha+beta barrel"/>
    <property type="match status" value="1"/>
</dbReference>
<organism evidence="4 5">
    <name type="scientific">Brumicola blandensis</name>
    <dbReference type="NCBI Taxonomy" id="3075611"/>
    <lineage>
        <taxon>Bacteria</taxon>
        <taxon>Pseudomonadati</taxon>
        <taxon>Pseudomonadota</taxon>
        <taxon>Gammaproteobacteria</taxon>
        <taxon>Alteromonadales</taxon>
        <taxon>Alteromonadaceae</taxon>
        <taxon>Brumicola</taxon>
    </lineage>
</organism>
<dbReference type="Proteomes" id="UP001249020">
    <property type="component" value="Unassembled WGS sequence"/>
</dbReference>
<dbReference type="RefSeq" id="WP_311360738.1">
    <property type="nucleotide sequence ID" value="NZ_JAVRIE010000002.1"/>
</dbReference>
<feature type="domain" description="YCII-related" evidence="3">
    <location>
        <begin position="48"/>
        <end position="126"/>
    </location>
</feature>
<feature type="signal peptide" evidence="2">
    <location>
        <begin position="1"/>
        <end position="24"/>
    </location>
</feature>
<dbReference type="Gene3D" id="3.30.70.1060">
    <property type="entry name" value="Dimeric alpha+beta barrel"/>
    <property type="match status" value="1"/>
</dbReference>
<evidence type="ECO:0000259" key="3">
    <source>
        <dbReference type="Pfam" id="PF03795"/>
    </source>
</evidence>
<reference evidence="4 5" key="1">
    <citation type="submission" date="2023-09" db="EMBL/GenBank/DDBJ databases">
        <authorList>
            <person name="Rey-Velasco X."/>
        </authorList>
    </citation>
    <scope>NUCLEOTIDE SEQUENCE [LARGE SCALE GENOMIC DNA]</scope>
    <source>
        <strain evidence="4 5">W409</strain>
    </source>
</reference>
<dbReference type="AlphaFoldDB" id="A0AAW8QXR4"/>
<comment type="caution">
    <text evidence="4">The sequence shown here is derived from an EMBL/GenBank/DDBJ whole genome shotgun (WGS) entry which is preliminary data.</text>
</comment>
<keyword evidence="5" id="KW-1185">Reference proteome</keyword>